<evidence type="ECO:0000313" key="9">
    <source>
        <dbReference type="Proteomes" id="UP000093482"/>
    </source>
</evidence>
<dbReference type="OrthoDB" id="189537at2"/>
<dbReference type="GO" id="GO:0006508">
    <property type="term" value="P:proteolysis"/>
    <property type="evidence" value="ECO:0007669"/>
    <property type="project" value="UniProtKB-KW"/>
</dbReference>
<feature type="domain" description="Zinc-ribbon" evidence="6">
    <location>
        <begin position="2"/>
        <end position="20"/>
    </location>
</feature>
<dbReference type="Pfam" id="PF22819">
    <property type="entry name" value="TcaA_5th"/>
    <property type="match status" value="1"/>
</dbReference>
<dbReference type="InterPro" id="IPR026870">
    <property type="entry name" value="Zinc_ribbon_dom"/>
</dbReference>
<comment type="similarity">
    <text evidence="1">Belongs to the peptidase S1C family.</text>
</comment>
<keyword evidence="2" id="KW-0645">Protease</keyword>
<accession>A0A1C0Z2Y6</accession>
<sequence length="396" mass="43913">MYCQRCGAKNSETSRFCAECSERLVTKKLFSWKWGIALIVLVAISSTYYATSNNEPNVETATHTTDRVSLIQKIQRGIFTVETPTGQGSGFLYASGGYVVTNAHVVKGVVDVTVRNSDGEQHNATVIGISDAYDIALLHVPHYTEHEPLVVETAESPIGLEVIAFGTPQGFENSASIGYITGHNRDFSFEHFIYEQVYQVDAQIDKGSSGGALVDVTTGKVIGINSLLYTSETSTNFSFAIPLYTMMPYFDEWIKQPMSRDAVLQAGGAYVQYTVAQAETNEQLASQFVQSFRSSYEQALNNSDFSLVSALLTGSAYTEINNYIFDLAYGGHVFEFLSNDVLNVTYDNNMYYVNTNETFYLYPLHGESQYFNQNTTYTLIIDEYGAFRIASIGISN</sequence>
<dbReference type="InterPro" id="IPR051201">
    <property type="entry name" value="Chloro_Bact_Ser_Proteases"/>
</dbReference>
<dbReference type="Pfam" id="PF13240">
    <property type="entry name" value="Zn_Ribbon_1"/>
    <property type="match status" value="1"/>
</dbReference>
<comment type="caution">
    <text evidence="8">The sequence shown here is derived from an EMBL/GenBank/DDBJ whole genome shotgun (WGS) entry which is preliminary data.</text>
</comment>
<dbReference type="InterPro" id="IPR043504">
    <property type="entry name" value="Peptidase_S1_PA_chymotrypsin"/>
</dbReference>
<evidence type="ECO:0000256" key="4">
    <source>
        <dbReference type="ARBA" id="ARBA00022825"/>
    </source>
</evidence>
<keyword evidence="9" id="KW-1185">Reference proteome</keyword>
<dbReference type="GO" id="GO:0004252">
    <property type="term" value="F:serine-type endopeptidase activity"/>
    <property type="evidence" value="ECO:0007669"/>
    <property type="project" value="InterPro"/>
</dbReference>
<keyword evidence="5" id="KW-0812">Transmembrane</keyword>
<dbReference type="SUPFAM" id="SSF50494">
    <property type="entry name" value="Trypsin-like serine proteases"/>
    <property type="match status" value="1"/>
</dbReference>
<evidence type="ECO:0000313" key="8">
    <source>
        <dbReference type="EMBL" id="OCS93756.1"/>
    </source>
</evidence>
<dbReference type="PANTHER" id="PTHR43343">
    <property type="entry name" value="PEPTIDASE S12"/>
    <property type="match status" value="1"/>
</dbReference>
<evidence type="ECO:0000256" key="5">
    <source>
        <dbReference type="SAM" id="Phobius"/>
    </source>
</evidence>
<dbReference type="Pfam" id="PF13365">
    <property type="entry name" value="Trypsin_2"/>
    <property type="match status" value="1"/>
</dbReference>
<protein>
    <recommendedName>
        <fullName evidence="10">Zinc-ribbon domain-containing protein</fullName>
    </recommendedName>
</protein>
<keyword evidence="4" id="KW-0720">Serine protease</keyword>
<evidence type="ECO:0000256" key="3">
    <source>
        <dbReference type="ARBA" id="ARBA00022801"/>
    </source>
</evidence>
<dbReference type="EMBL" id="MATO01000005">
    <property type="protein sequence ID" value="OCS93756.1"/>
    <property type="molecule type" value="Genomic_DNA"/>
</dbReference>
<feature type="transmembrane region" description="Helical" evidence="5">
    <location>
        <begin position="32"/>
        <end position="50"/>
    </location>
</feature>
<dbReference type="PANTHER" id="PTHR43343:SF3">
    <property type="entry name" value="PROTEASE DO-LIKE 8, CHLOROPLASTIC"/>
    <property type="match status" value="1"/>
</dbReference>
<evidence type="ECO:0000259" key="6">
    <source>
        <dbReference type="Pfam" id="PF13240"/>
    </source>
</evidence>
<proteinExistence type="inferred from homology"/>
<dbReference type="RefSeq" id="WP_066461399.1">
    <property type="nucleotide sequence ID" value="NZ_MATO01000005.1"/>
</dbReference>
<keyword evidence="5" id="KW-1133">Transmembrane helix</keyword>
<evidence type="ECO:0000256" key="1">
    <source>
        <dbReference type="ARBA" id="ARBA00010541"/>
    </source>
</evidence>
<dbReference type="Gene3D" id="2.40.10.10">
    <property type="entry name" value="Trypsin-like serine proteases"/>
    <property type="match status" value="2"/>
</dbReference>
<dbReference type="Proteomes" id="UP000093482">
    <property type="component" value="Unassembled WGS sequence"/>
</dbReference>
<organism evidence="8 9">
    <name type="scientific">Caryophanon latum</name>
    <dbReference type="NCBI Taxonomy" id="33977"/>
    <lineage>
        <taxon>Bacteria</taxon>
        <taxon>Bacillati</taxon>
        <taxon>Bacillota</taxon>
        <taxon>Bacilli</taxon>
        <taxon>Bacillales</taxon>
        <taxon>Caryophanaceae</taxon>
        <taxon>Caryophanon</taxon>
    </lineage>
</organism>
<reference evidence="8 9" key="1">
    <citation type="submission" date="2016-07" db="EMBL/GenBank/DDBJ databases">
        <title>Caryophanon latum genome sequencing.</title>
        <authorList>
            <person name="Verma A."/>
            <person name="Pal Y."/>
            <person name="Krishnamurthi S."/>
        </authorList>
    </citation>
    <scope>NUCLEOTIDE SEQUENCE [LARGE SCALE GENOMIC DNA]</scope>
    <source>
        <strain evidence="8 9">DSM 14151</strain>
    </source>
</reference>
<dbReference type="InterPro" id="IPR001940">
    <property type="entry name" value="Peptidase_S1C"/>
</dbReference>
<dbReference type="InterPro" id="IPR009003">
    <property type="entry name" value="Peptidase_S1_PA"/>
</dbReference>
<gene>
    <name evidence="8" type="ORF">A6K76_04455</name>
</gene>
<keyword evidence="5" id="KW-0472">Membrane</keyword>
<keyword evidence="3" id="KW-0378">Hydrolase</keyword>
<name>A0A1C0Z2Y6_9BACL</name>
<evidence type="ECO:0008006" key="10">
    <source>
        <dbReference type="Google" id="ProtNLM"/>
    </source>
</evidence>
<dbReference type="PRINTS" id="PR00834">
    <property type="entry name" value="PROTEASES2C"/>
</dbReference>
<dbReference type="InterPro" id="IPR054528">
    <property type="entry name" value="TcaA_5th"/>
</dbReference>
<evidence type="ECO:0000256" key="2">
    <source>
        <dbReference type="ARBA" id="ARBA00022670"/>
    </source>
</evidence>
<feature type="domain" description="TcaA protein NTF2-like" evidence="7">
    <location>
        <begin position="283"/>
        <end position="392"/>
    </location>
</feature>
<evidence type="ECO:0000259" key="7">
    <source>
        <dbReference type="Pfam" id="PF22819"/>
    </source>
</evidence>
<dbReference type="AlphaFoldDB" id="A0A1C0Z2Y6"/>